<dbReference type="InterPro" id="IPR015424">
    <property type="entry name" value="PyrdxlP-dep_Trfase"/>
</dbReference>
<comment type="caution">
    <text evidence="5">The sequence shown here is derived from an EMBL/GenBank/DDBJ whole genome shotgun (WGS) entry which is preliminary data.</text>
</comment>
<gene>
    <name evidence="5" type="ORF">S01H4_50024</name>
</gene>
<feature type="domain" description="Aminotransferase class I/classII large" evidence="4">
    <location>
        <begin position="16"/>
        <end position="266"/>
    </location>
</feature>
<dbReference type="CDD" id="cd00609">
    <property type="entry name" value="AAT_like"/>
    <property type="match status" value="1"/>
</dbReference>
<dbReference type="PANTHER" id="PTHR42832">
    <property type="entry name" value="AMINO ACID AMINOTRANSFERASE"/>
    <property type="match status" value="1"/>
</dbReference>
<dbReference type="EMBL" id="BART01028358">
    <property type="protein sequence ID" value="GAG90198.1"/>
    <property type="molecule type" value="Genomic_DNA"/>
</dbReference>
<keyword evidence="3" id="KW-0808">Transferase</keyword>
<organism evidence="5">
    <name type="scientific">marine sediment metagenome</name>
    <dbReference type="NCBI Taxonomy" id="412755"/>
    <lineage>
        <taxon>unclassified sequences</taxon>
        <taxon>metagenomes</taxon>
        <taxon>ecological metagenomes</taxon>
    </lineage>
</organism>
<dbReference type="Pfam" id="PF00155">
    <property type="entry name" value="Aminotran_1_2"/>
    <property type="match status" value="1"/>
</dbReference>
<dbReference type="AlphaFoldDB" id="X1C153"/>
<dbReference type="PANTHER" id="PTHR42832:SF3">
    <property type="entry name" value="L-GLUTAMINE--4-(METHYLSULFANYL)-2-OXOBUTANOATE AMINOTRANSFERASE"/>
    <property type="match status" value="1"/>
</dbReference>
<dbReference type="Gene3D" id="3.90.1150.10">
    <property type="entry name" value="Aspartate Aminotransferase, domain 1"/>
    <property type="match status" value="1"/>
</dbReference>
<name>X1C153_9ZZZZ</name>
<reference evidence="5" key="1">
    <citation type="journal article" date="2014" name="Front. Microbiol.">
        <title>High frequency of phylogenetically diverse reductive dehalogenase-homologous genes in deep subseafloor sedimentary metagenomes.</title>
        <authorList>
            <person name="Kawai M."/>
            <person name="Futagami T."/>
            <person name="Toyoda A."/>
            <person name="Takaki Y."/>
            <person name="Nishi S."/>
            <person name="Hori S."/>
            <person name="Arai W."/>
            <person name="Tsubouchi T."/>
            <person name="Morono Y."/>
            <person name="Uchiyama I."/>
            <person name="Ito T."/>
            <person name="Fujiyama A."/>
            <person name="Inagaki F."/>
            <person name="Takami H."/>
        </authorList>
    </citation>
    <scope>NUCLEOTIDE SEQUENCE</scope>
    <source>
        <strain evidence="5">Expedition CK06-06</strain>
    </source>
</reference>
<evidence type="ECO:0000256" key="2">
    <source>
        <dbReference type="ARBA" id="ARBA00022576"/>
    </source>
</evidence>
<dbReference type="InterPro" id="IPR015421">
    <property type="entry name" value="PyrdxlP-dep_Trfase_major"/>
</dbReference>
<dbReference type="GO" id="GO:0030170">
    <property type="term" value="F:pyridoxal phosphate binding"/>
    <property type="evidence" value="ECO:0007669"/>
    <property type="project" value="InterPro"/>
</dbReference>
<sequence length="271" mass="31058">RVMPESRISRYENGATKLCDGKAHLVPLLEENDFLPDFDAIDTEILKKTKLMYLNYPNNPTGAIAPKRFLKKASDYAEDYKFLIVYDNPYSEFTYEDYVAPSLLEIDRNHIEINSASKMFCMTGFRCGWAVGHRDIITGIRNVKSHIDSGCPKFIQTAVAKGLDEYRSEEKPKIVKETVKTYEKRRDVLVKGLNNIRWDTKKPKATFFVWTHIPEGETSSMDFVKKLIDVGVILTPGTGFGKFGEGFVRFALTQPVDKIREALERIERILN</sequence>
<protein>
    <recommendedName>
        <fullName evidence="4">Aminotransferase class I/classII large domain-containing protein</fullName>
    </recommendedName>
</protein>
<dbReference type="InterPro" id="IPR004839">
    <property type="entry name" value="Aminotransferase_I/II_large"/>
</dbReference>
<dbReference type="InterPro" id="IPR050881">
    <property type="entry name" value="LL-DAP_aminotransferase"/>
</dbReference>
<evidence type="ECO:0000259" key="4">
    <source>
        <dbReference type="Pfam" id="PF00155"/>
    </source>
</evidence>
<dbReference type="GO" id="GO:0008483">
    <property type="term" value="F:transaminase activity"/>
    <property type="evidence" value="ECO:0007669"/>
    <property type="project" value="UniProtKB-KW"/>
</dbReference>
<evidence type="ECO:0000313" key="5">
    <source>
        <dbReference type="EMBL" id="GAG90198.1"/>
    </source>
</evidence>
<keyword evidence="2" id="KW-0032">Aminotransferase</keyword>
<dbReference type="SUPFAM" id="SSF53383">
    <property type="entry name" value="PLP-dependent transferases"/>
    <property type="match status" value="1"/>
</dbReference>
<dbReference type="InterPro" id="IPR015422">
    <property type="entry name" value="PyrdxlP-dep_Trfase_small"/>
</dbReference>
<dbReference type="Gene3D" id="3.40.640.10">
    <property type="entry name" value="Type I PLP-dependent aspartate aminotransferase-like (Major domain)"/>
    <property type="match status" value="1"/>
</dbReference>
<evidence type="ECO:0000256" key="1">
    <source>
        <dbReference type="ARBA" id="ARBA00001933"/>
    </source>
</evidence>
<proteinExistence type="predicted"/>
<accession>X1C153</accession>
<comment type="cofactor">
    <cofactor evidence="1">
        <name>pyridoxal 5'-phosphate</name>
        <dbReference type="ChEBI" id="CHEBI:597326"/>
    </cofactor>
</comment>
<evidence type="ECO:0000256" key="3">
    <source>
        <dbReference type="ARBA" id="ARBA00022679"/>
    </source>
</evidence>
<feature type="non-terminal residue" evidence="5">
    <location>
        <position position="1"/>
    </location>
</feature>